<dbReference type="Proteomes" id="UP000504615">
    <property type="component" value="Unplaced"/>
</dbReference>
<name>A0A6I9VSW1_9HYME</name>
<accession>A0A6I9VSW1</accession>
<reference evidence="3" key="1">
    <citation type="submission" date="2025-08" db="UniProtKB">
        <authorList>
            <consortium name="RefSeq"/>
        </authorList>
    </citation>
    <scope>IDENTIFICATION</scope>
</reference>
<dbReference type="AlphaFoldDB" id="A0A6I9VSW1"/>
<dbReference type="PANTHER" id="PTHR46585:SF1">
    <property type="entry name" value="CHROMO DOMAIN-CONTAINING PROTEIN"/>
    <property type="match status" value="1"/>
</dbReference>
<gene>
    <name evidence="3" type="primary">LOC105423825</name>
</gene>
<dbReference type="InterPro" id="IPR016197">
    <property type="entry name" value="Chromo-like_dom_sf"/>
</dbReference>
<dbReference type="OrthoDB" id="7680611at2759"/>
<organism evidence="2 3">
    <name type="scientific">Pogonomyrmex barbatus</name>
    <name type="common">red harvester ant</name>
    <dbReference type="NCBI Taxonomy" id="144034"/>
    <lineage>
        <taxon>Eukaryota</taxon>
        <taxon>Metazoa</taxon>
        <taxon>Ecdysozoa</taxon>
        <taxon>Arthropoda</taxon>
        <taxon>Hexapoda</taxon>
        <taxon>Insecta</taxon>
        <taxon>Pterygota</taxon>
        <taxon>Neoptera</taxon>
        <taxon>Endopterygota</taxon>
        <taxon>Hymenoptera</taxon>
        <taxon>Apocrita</taxon>
        <taxon>Aculeata</taxon>
        <taxon>Formicoidea</taxon>
        <taxon>Formicidae</taxon>
        <taxon>Myrmicinae</taxon>
        <taxon>Pogonomyrmex</taxon>
    </lineage>
</organism>
<dbReference type="SUPFAM" id="SSF54160">
    <property type="entry name" value="Chromo domain-like"/>
    <property type="match status" value="1"/>
</dbReference>
<dbReference type="PANTHER" id="PTHR46585">
    <property type="entry name" value="INTEGRASE CORE DOMAIN CONTAINING PROTEIN"/>
    <property type="match status" value="1"/>
</dbReference>
<evidence type="ECO:0000259" key="1">
    <source>
        <dbReference type="PROSITE" id="PS50013"/>
    </source>
</evidence>
<dbReference type="InterPro" id="IPR000953">
    <property type="entry name" value="Chromo/chromo_shadow_dom"/>
</dbReference>
<sequence>MRPTDVTPAIAKRLLFTIYSHLKIAVPARFNVNDPVRVSMFKTIFEKGYKPNWTTEIFRIAKVQHTNPVTYLLKDYRKEPIAGRFYEHELLRLSNIDIYLVEKVLRRKNDRVFVKWLGMDNTHNSWIHKTAVL</sequence>
<dbReference type="GeneID" id="105423825"/>
<protein>
    <submittedName>
        <fullName evidence="3">Uncharacterized protein LOC105423825</fullName>
    </submittedName>
</protein>
<dbReference type="PROSITE" id="PS50013">
    <property type="entry name" value="CHROMO_2"/>
    <property type="match status" value="1"/>
</dbReference>
<evidence type="ECO:0000313" key="2">
    <source>
        <dbReference type="Proteomes" id="UP000504615"/>
    </source>
</evidence>
<dbReference type="GO" id="GO:0005694">
    <property type="term" value="C:chromosome"/>
    <property type="evidence" value="ECO:0007669"/>
    <property type="project" value="UniProtKB-ARBA"/>
</dbReference>
<dbReference type="KEGG" id="pbar:105423825"/>
<proteinExistence type="predicted"/>
<keyword evidence="2" id="KW-1185">Reference proteome</keyword>
<feature type="domain" description="Chromo" evidence="1">
    <location>
        <begin position="99"/>
        <end position="133"/>
    </location>
</feature>
<evidence type="ECO:0000313" key="3">
    <source>
        <dbReference type="RefSeq" id="XP_011632042.1"/>
    </source>
</evidence>
<dbReference type="RefSeq" id="XP_011632042.1">
    <property type="nucleotide sequence ID" value="XM_011633740.2"/>
</dbReference>